<dbReference type="AlphaFoldDB" id="A0A372NNF4"/>
<name>A0A372NNF4_9SPHI</name>
<organism evidence="1 2">
    <name type="scientific">Mucilaginibacter conchicola</name>
    <dbReference type="NCBI Taxonomy" id="2303333"/>
    <lineage>
        <taxon>Bacteria</taxon>
        <taxon>Pseudomonadati</taxon>
        <taxon>Bacteroidota</taxon>
        <taxon>Sphingobacteriia</taxon>
        <taxon>Sphingobacteriales</taxon>
        <taxon>Sphingobacteriaceae</taxon>
        <taxon>Mucilaginibacter</taxon>
    </lineage>
</organism>
<comment type="caution">
    <text evidence="1">The sequence shown here is derived from an EMBL/GenBank/DDBJ whole genome shotgun (WGS) entry which is preliminary data.</text>
</comment>
<dbReference type="RefSeq" id="WP_117393881.1">
    <property type="nucleotide sequence ID" value="NZ_QWDC01000004.1"/>
</dbReference>
<dbReference type="OrthoDB" id="797578at2"/>
<protein>
    <submittedName>
        <fullName evidence="1">Uncharacterized protein</fullName>
    </submittedName>
</protein>
<keyword evidence="2" id="KW-1185">Reference proteome</keyword>
<gene>
    <name evidence="1" type="ORF">D0C36_22050</name>
</gene>
<reference evidence="1 2" key="1">
    <citation type="submission" date="2018-08" db="EMBL/GenBank/DDBJ databases">
        <title>Mucilaginibacter sp. MYSH2.</title>
        <authorList>
            <person name="Seo T."/>
        </authorList>
    </citation>
    <scope>NUCLEOTIDE SEQUENCE [LARGE SCALE GENOMIC DNA]</scope>
    <source>
        <strain evidence="1 2">MYSH2</strain>
    </source>
</reference>
<dbReference type="Proteomes" id="UP000264217">
    <property type="component" value="Unassembled WGS sequence"/>
</dbReference>
<accession>A0A372NNF4</accession>
<proteinExistence type="predicted"/>
<dbReference type="EMBL" id="QWDC01000004">
    <property type="protein sequence ID" value="RFZ90469.1"/>
    <property type="molecule type" value="Genomic_DNA"/>
</dbReference>
<sequence length="129" mass="14280">MLKKIWRWLTGVTAKIKNSLLFGKDMANTIKSVADSPLLDIIVALTPTGLDDVALASFRKFMNDMVEKLSWADKIISEADQQEKTIVLHTLSAIAALWKADNEHSGLSLQTTLSTAQLVYDESKVDMSL</sequence>
<evidence type="ECO:0000313" key="1">
    <source>
        <dbReference type="EMBL" id="RFZ90469.1"/>
    </source>
</evidence>
<evidence type="ECO:0000313" key="2">
    <source>
        <dbReference type="Proteomes" id="UP000264217"/>
    </source>
</evidence>